<organism evidence="8 9">
    <name type="scientific">Ceutorhynchus assimilis</name>
    <name type="common">cabbage seed weevil</name>
    <dbReference type="NCBI Taxonomy" id="467358"/>
    <lineage>
        <taxon>Eukaryota</taxon>
        <taxon>Metazoa</taxon>
        <taxon>Ecdysozoa</taxon>
        <taxon>Arthropoda</taxon>
        <taxon>Hexapoda</taxon>
        <taxon>Insecta</taxon>
        <taxon>Pterygota</taxon>
        <taxon>Neoptera</taxon>
        <taxon>Endopterygota</taxon>
        <taxon>Coleoptera</taxon>
        <taxon>Polyphaga</taxon>
        <taxon>Cucujiformia</taxon>
        <taxon>Curculionidae</taxon>
        <taxon>Ceutorhynchinae</taxon>
        <taxon>Ceutorhynchus</taxon>
    </lineage>
</organism>
<dbReference type="InterPro" id="IPR056800">
    <property type="entry name" value="vWA_Ro60"/>
</dbReference>
<dbReference type="InterPro" id="IPR037214">
    <property type="entry name" value="TROVE_dom_sf"/>
</dbReference>
<feature type="domain" description="TROVE" evidence="7">
    <location>
        <begin position="1"/>
        <end position="365"/>
    </location>
</feature>
<evidence type="ECO:0000256" key="6">
    <source>
        <dbReference type="ARBA" id="ARBA00023274"/>
    </source>
</evidence>
<dbReference type="Gene3D" id="3.40.50.410">
    <property type="entry name" value="von Willebrand factor, type A domain"/>
    <property type="match status" value="1"/>
</dbReference>
<evidence type="ECO:0000256" key="3">
    <source>
        <dbReference type="ARBA" id="ARBA00022490"/>
    </source>
</evidence>
<evidence type="ECO:0000256" key="5">
    <source>
        <dbReference type="ARBA" id="ARBA00022884"/>
    </source>
</evidence>
<name>A0A9N9MTG4_9CUCU</name>
<dbReference type="SUPFAM" id="SSF53300">
    <property type="entry name" value="vWA-like"/>
    <property type="match status" value="1"/>
</dbReference>
<keyword evidence="6" id="KW-0687">Ribonucleoprotein</keyword>
<sequence>MTSSQSLEDRLKRLIYLNSADPQFIVGDPDVYQKNLGRSSIEACIDAIKNDLNEIFSILDAANKDNHLPRRSNLFFILANLAILEQIKPEQKSKITAKVLELCQSDEEFFMFIKYYTERKPKSKMPSSIEKLVRKYYTKKSPLELAQSVASCNKMHTWTHKDLIKLAHFKSDTPLKNVVVNYILNKKLSDKATDEELEVLDIILKSDKLKRTNEVVEAVPILTTHKFTMNQVSSRLHENAEVWSAAIQNMSIQQILPCIEKLHKLHLIKPETTIRNHLSDLLTSPEKVKASKIHPIEVFTYMKRLEKGGKPINIKLLNYLQNEKKLGSAELEKVQTRTRVKKAEILKILNKCFELACSNVSPTNKRFLVTIDVASNAKEELCIGNKVLSLLEAACAYAIVLLRVEKDVMIATHKDDKIELLSIEKNISFATLLKKVEAKTTTYSSLYGPVEWAASEKKHVDVFVNFIHNNMKIRFEPIVRYRSKVNLPNAKFVTFAPVKKYLPLWVDLPTNVLDILGFDATSCKVAECFFRGAFC</sequence>
<reference evidence="8" key="1">
    <citation type="submission" date="2022-01" db="EMBL/GenBank/DDBJ databases">
        <authorList>
            <person name="King R."/>
        </authorList>
    </citation>
    <scope>NUCLEOTIDE SEQUENCE</scope>
</reference>
<keyword evidence="5" id="KW-0694">RNA-binding</keyword>
<keyword evidence="4" id="KW-0479">Metal-binding</keyword>
<dbReference type="AlphaFoldDB" id="A0A9N9MTG4"/>
<gene>
    <name evidence="8" type="ORF">CEUTPL_LOCUS10081</name>
</gene>
<evidence type="ECO:0000313" key="8">
    <source>
        <dbReference type="EMBL" id="CAG9769574.1"/>
    </source>
</evidence>
<accession>A0A9N9MTG4</accession>
<dbReference type="InterPro" id="IPR040322">
    <property type="entry name" value="TROVE2"/>
</dbReference>
<evidence type="ECO:0000256" key="1">
    <source>
        <dbReference type="ARBA" id="ARBA00004496"/>
    </source>
</evidence>
<dbReference type="PANTHER" id="PTHR14202:SF0">
    <property type="entry name" value="RNA-BINDING PROTEIN RO60"/>
    <property type="match status" value="1"/>
</dbReference>
<dbReference type="GO" id="GO:0005737">
    <property type="term" value="C:cytoplasm"/>
    <property type="evidence" value="ECO:0007669"/>
    <property type="project" value="UniProtKB-SubCell"/>
</dbReference>
<evidence type="ECO:0000256" key="4">
    <source>
        <dbReference type="ARBA" id="ARBA00022723"/>
    </source>
</evidence>
<comment type="subcellular location">
    <subcellularLocation>
        <location evidence="1">Cytoplasm</location>
    </subcellularLocation>
</comment>
<dbReference type="EMBL" id="OU892281">
    <property type="protein sequence ID" value="CAG9769574.1"/>
    <property type="molecule type" value="Genomic_DNA"/>
</dbReference>
<dbReference type="GO" id="GO:0046872">
    <property type="term" value="F:metal ion binding"/>
    <property type="evidence" value="ECO:0007669"/>
    <property type="project" value="UniProtKB-KW"/>
</dbReference>
<evidence type="ECO:0000313" key="9">
    <source>
        <dbReference type="Proteomes" id="UP001152799"/>
    </source>
</evidence>
<proteinExistence type="inferred from homology"/>
<comment type="similarity">
    <text evidence="2">Belongs to the Ro 60 kDa family.</text>
</comment>
<dbReference type="InterPro" id="IPR008858">
    <property type="entry name" value="TROVE_dom"/>
</dbReference>
<dbReference type="InterPro" id="IPR036465">
    <property type="entry name" value="vWFA_dom_sf"/>
</dbReference>
<dbReference type="PANTHER" id="PTHR14202">
    <property type="entry name" value="60 KDA RIBONUCLEOPROTEIN SSA/RO"/>
    <property type="match status" value="1"/>
</dbReference>
<dbReference type="GO" id="GO:0003723">
    <property type="term" value="F:RNA binding"/>
    <property type="evidence" value="ECO:0007669"/>
    <property type="project" value="UniProtKB-KW"/>
</dbReference>
<keyword evidence="9" id="KW-1185">Reference proteome</keyword>
<protein>
    <recommendedName>
        <fullName evidence="7">TROVE domain-containing protein</fullName>
    </recommendedName>
</protein>
<keyword evidence="3" id="KW-0963">Cytoplasm</keyword>
<dbReference type="OrthoDB" id="6098064at2759"/>
<dbReference type="GO" id="GO:1990904">
    <property type="term" value="C:ribonucleoprotein complex"/>
    <property type="evidence" value="ECO:0007669"/>
    <property type="project" value="UniProtKB-KW"/>
</dbReference>
<evidence type="ECO:0000256" key="2">
    <source>
        <dbReference type="ARBA" id="ARBA00007814"/>
    </source>
</evidence>
<dbReference type="PROSITE" id="PS50988">
    <property type="entry name" value="TROVE"/>
    <property type="match status" value="1"/>
</dbReference>
<dbReference type="SUPFAM" id="SSF140864">
    <property type="entry name" value="TROVE domain-like"/>
    <property type="match status" value="1"/>
</dbReference>
<dbReference type="Pfam" id="PF25045">
    <property type="entry name" value="vWA_Ro60"/>
    <property type="match status" value="1"/>
</dbReference>
<evidence type="ECO:0000259" key="7">
    <source>
        <dbReference type="PROSITE" id="PS50988"/>
    </source>
</evidence>
<dbReference type="Proteomes" id="UP001152799">
    <property type="component" value="Chromosome 5"/>
</dbReference>